<gene>
    <name evidence="4" type="ORF">A2751_03255</name>
</gene>
<sequence>MNDNQKDSGVRTVGNCRICRSTALAEFFNLGEQPLANSFLKAEDLEKQEPYYPLRVLFCESCNLIQLGEVVNPELMFGDYVYFSSGMPASAHFRTYAENIVKRFVSRSEDLFVEIGSNDGHFLSVVKETHANILGIDPAKNIAAVANKKGIKTIPDFFGARVAADTAAQYGLAKVILGNNVVAHIDDHHDLAAGVDKLLAPDGVFIFEAPYLVDMFENLTFDTIYHEHLSYLAVRPMIKLLDQYNLEIFDVEIHPIQGQSIRVFAGRKGVRPVQGSVTGLINKELAMKLDQIASYFKLAEKIENLKKEVKDLVNDLKARGKRIIGYGAPAKGNTLLNYYRIGADILDYATEELPSKIGLYTPGTHIPVVHVSEFRDNPPDYAFFLAWNYRDAVFEKEMDFRRKGGKFIMPVGEVRML</sequence>
<evidence type="ECO:0008006" key="6">
    <source>
        <dbReference type="Google" id="ProtNLM"/>
    </source>
</evidence>
<organism evidence="4 5">
    <name type="scientific">Candidatus Doudnabacteria bacterium RIFCSPHIGHO2_01_FULL_46_14</name>
    <dbReference type="NCBI Taxonomy" id="1817824"/>
    <lineage>
        <taxon>Bacteria</taxon>
        <taxon>Candidatus Doudnaibacteriota</taxon>
    </lineage>
</organism>
<dbReference type="SUPFAM" id="SSF53335">
    <property type="entry name" value="S-adenosyl-L-methionine-dependent methyltransferases"/>
    <property type="match status" value="1"/>
</dbReference>
<evidence type="ECO:0000259" key="2">
    <source>
        <dbReference type="Pfam" id="PF08421"/>
    </source>
</evidence>
<dbReference type="Gene3D" id="6.20.50.110">
    <property type="entry name" value="Methyltransferase, zinc-binding domain"/>
    <property type="match status" value="1"/>
</dbReference>
<dbReference type="InterPro" id="IPR013691">
    <property type="entry name" value="MeTrfase_14"/>
</dbReference>
<dbReference type="PANTHER" id="PTHR43861:SF5">
    <property type="entry name" value="BLL5978 PROTEIN"/>
    <property type="match status" value="1"/>
</dbReference>
<accession>A0A1F5NKS9</accession>
<evidence type="ECO:0000259" key="3">
    <source>
        <dbReference type="Pfam" id="PF08484"/>
    </source>
</evidence>
<name>A0A1F5NKS9_9BACT</name>
<dbReference type="EMBL" id="MFEK01000014">
    <property type="protein sequence ID" value="OGE78153.1"/>
    <property type="molecule type" value="Genomic_DNA"/>
</dbReference>
<dbReference type="Pfam" id="PF08484">
    <property type="entry name" value="Methyltransf_14"/>
    <property type="match status" value="1"/>
</dbReference>
<feature type="domain" description="C-methyltransferase" evidence="3">
    <location>
        <begin position="255"/>
        <end position="411"/>
    </location>
</feature>
<reference evidence="4 5" key="1">
    <citation type="journal article" date="2016" name="Nat. Commun.">
        <title>Thousands of microbial genomes shed light on interconnected biogeochemical processes in an aquifer system.</title>
        <authorList>
            <person name="Anantharaman K."/>
            <person name="Brown C.T."/>
            <person name="Hug L.A."/>
            <person name="Sharon I."/>
            <person name="Castelle C.J."/>
            <person name="Probst A.J."/>
            <person name="Thomas B.C."/>
            <person name="Singh A."/>
            <person name="Wilkins M.J."/>
            <person name="Karaoz U."/>
            <person name="Brodie E.L."/>
            <person name="Williams K.H."/>
            <person name="Hubbard S.S."/>
            <person name="Banfield J.F."/>
        </authorList>
    </citation>
    <scope>NUCLEOTIDE SEQUENCE [LARGE SCALE GENOMIC DNA]</scope>
</reference>
<dbReference type="InterPro" id="IPR029063">
    <property type="entry name" value="SAM-dependent_MTases_sf"/>
</dbReference>
<dbReference type="Gene3D" id="3.40.50.720">
    <property type="entry name" value="NAD(P)-binding Rossmann-like Domain"/>
    <property type="match status" value="1"/>
</dbReference>
<evidence type="ECO:0000313" key="4">
    <source>
        <dbReference type="EMBL" id="OGE78153.1"/>
    </source>
</evidence>
<dbReference type="Gene3D" id="3.40.50.150">
    <property type="entry name" value="Vaccinia Virus protein VP39"/>
    <property type="match status" value="1"/>
</dbReference>
<evidence type="ECO:0000313" key="5">
    <source>
        <dbReference type="Proteomes" id="UP000176864"/>
    </source>
</evidence>
<dbReference type="STRING" id="1817824.A2751_03255"/>
<dbReference type="Proteomes" id="UP000176864">
    <property type="component" value="Unassembled WGS sequence"/>
</dbReference>
<proteinExistence type="predicted"/>
<keyword evidence="1" id="KW-0175">Coiled coil</keyword>
<feature type="coiled-coil region" evidence="1">
    <location>
        <begin position="295"/>
        <end position="322"/>
    </location>
</feature>
<protein>
    <recommendedName>
        <fullName evidence="6">SAM-dependent methyltransferase</fullName>
    </recommendedName>
</protein>
<evidence type="ECO:0000256" key="1">
    <source>
        <dbReference type="SAM" id="Coils"/>
    </source>
</evidence>
<comment type="caution">
    <text evidence="4">The sequence shown here is derived from an EMBL/GenBank/DDBJ whole genome shotgun (WGS) entry which is preliminary data.</text>
</comment>
<dbReference type="InterPro" id="IPR038576">
    <property type="entry name" value="Methyltransf_Zn-bd_dom_put_sf"/>
</dbReference>
<dbReference type="AlphaFoldDB" id="A0A1F5NKS9"/>
<dbReference type="Pfam" id="PF08421">
    <property type="entry name" value="Methyltransf_13"/>
    <property type="match status" value="1"/>
</dbReference>
<dbReference type="Pfam" id="PF13489">
    <property type="entry name" value="Methyltransf_23"/>
    <property type="match status" value="1"/>
</dbReference>
<dbReference type="PANTHER" id="PTHR43861">
    <property type="entry name" value="TRANS-ACONITATE 2-METHYLTRANSFERASE-RELATED"/>
    <property type="match status" value="1"/>
</dbReference>
<feature type="domain" description="Methyltransferase putative zinc binding" evidence="2">
    <location>
        <begin position="16"/>
        <end position="77"/>
    </location>
</feature>
<dbReference type="InterPro" id="IPR013630">
    <property type="entry name" value="Methyltransf_Zn-bd_dom_put"/>
</dbReference>